<keyword evidence="3" id="KW-0472">Membrane</keyword>
<feature type="transmembrane region" description="Helical" evidence="3">
    <location>
        <begin position="152"/>
        <end position="170"/>
    </location>
</feature>
<dbReference type="PANTHER" id="PTHR44227:SF3">
    <property type="entry name" value="PROTEIN O-MANNOSYL-TRANSFERASE TMTC4"/>
    <property type="match status" value="1"/>
</dbReference>
<feature type="transmembrane region" description="Helical" evidence="3">
    <location>
        <begin position="303"/>
        <end position="326"/>
    </location>
</feature>
<keyword evidence="3" id="KW-0812">Transmembrane</keyword>
<name>A0A1H6F2C9_9GAMM</name>
<keyword evidence="2" id="KW-0802">TPR repeat</keyword>
<dbReference type="RefSeq" id="WP_103918386.1">
    <property type="nucleotide sequence ID" value="NZ_FMSV02000038.1"/>
</dbReference>
<dbReference type="Gene3D" id="1.25.40.10">
    <property type="entry name" value="Tetratricopeptide repeat domain"/>
    <property type="match status" value="1"/>
</dbReference>
<feature type="transmembrane region" description="Helical" evidence="3">
    <location>
        <begin position="387"/>
        <end position="409"/>
    </location>
</feature>
<organism evidence="4 5">
    <name type="scientific">Candidatus Venteria ishoeyi</name>
    <dbReference type="NCBI Taxonomy" id="1899563"/>
    <lineage>
        <taxon>Bacteria</taxon>
        <taxon>Pseudomonadati</taxon>
        <taxon>Pseudomonadota</taxon>
        <taxon>Gammaproteobacteria</taxon>
        <taxon>Thiotrichales</taxon>
        <taxon>Thiotrichaceae</taxon>
        <taxon>Venteria</taxon>
    </lineage>
</organism>
<dbReference type="InterPro" id="IPR011990">
    <property type="entry name" value="TPR-like_helical_dom_sf"/>
</dbReference>
<keyword evidence="3" id="KW-1133">Transmembrane helix</keyword>
<feature type="transmembrane region" description="Helical" evidence="3">
    <location>
        <begin position="234"/>
        <end position="254"/>
    </location>
</feature>
<feature type="transmembrane region" description="Helical" evidence="3">
    <location>
        <begin position="362"/>
        <end position="380"/>
    </location>
</feature>
<reference evidence="4 5" key="1">
    <citation type="submission" date="2016-10" db="EMBL/GenBank/DDBJ databases">
        <authorList>
            <person name="de Groot N.N."/>
        </authorList>
    </citation>
    <scope>NUCLEOTIDE SEQUENCE [LARGE SCALE GENOMIC DNA]</scope>
    <source>
        <strain evidence="4">MBHS1</strain>
    </source>
</reference>
<keyword evidence="5" id="KW-1185">Reference proteome</keyword>
<dbReference type="OrthoDB" id="8566379at2"/>
<dbReference type="InterPro" id="IPR052346">
    <property type="entry name" value="O-mannosyl-transferase_TMTC"/>
</dbReference>
<keyword evidence="1" id="KW-0677">Repeat</keyword>
<gene>
    <name evidence="4" type="ORF">MBHS_00154</name>
</gene>
<evidence type="ECO:0000313" key="5">
    <source>
        <dbReference type="Proteomes" id="UP000236724"/>
    </source>
</evidence>
<evidence type="ECO:0000256" key="3">
    <source>
        <dbReference type="SAM" id="Phobius"/>
    </source>
</evidence>
<accession>A0A1H6F2C9</accession>
<dbReference type="EMBL" id="FMSV02000038">
    <property type="protein sequence ID" value="SEH04308.1"/>
    <property type="molecule type" value="Genomic_DNA"/>
</dbReference>
<sequence length="605" mass="69417">MKSSIRLQWLYSLLFLLLLGFSSALYWQGLDGSFILDDEHNITEIKNFDDHSLSEDMSRYVFSGEAGALGRPISLLSFALQFHNIHNIFAFKYVNFCIHLLIATCIFWLLIKITRLLAWDTHKSLFIALLSTALWLLSPIQVSTVLYVVQRMAQLSVLFTVIGLLCFVQGRTVLAQGKLRQGYLWASIGMFVAGIFAIFSKENGILLILYVLVLELTLFHKIPEPKLWKLWKTIFVYSPLLIIIAYFMFVANVLSGYEIRPFSLTERLLTESRILLDYLRDTFLPQPQSFTIFHDDYVISKNLITPFSTLPAVIIVCSALVIAWLWRKKIPVLSFAILWFFAGHALESTFLALMLYFEHRNYLAILGFLFAFSCLLFYLYSIIQKKILKIFIVLASGVWLLLLSFISYLEVGLWNNPVLQAVYWAEKHPYSGYAQSHAAAFMGDSGRPEEALKYYAHMLEVFPESSSHYIFWLNLHCAYPRIEPPEQKVMLAHFKQSQDDFGLGNGLNLLVSSHVEQLCPHISRQKIEEILGVLLDNPNINITHTLLYLQLGRLFAYHSEYLKAAAMIEKGTAYPMPNRAQAQTMQVYWLAQGRAFDQALALAKN</sequence>
<feature type="transmembrane region" description="Helical" evidence="3">
    <location>
        <begin position="333"/>
        <end position="356"/>
    </location>
</feature>
<proteinExistence type="predicted"/>
<evidence type="ECO:0008006" key="6">
    <source>
        <dbReference type="Google" id="ProtNLM"/>
    </source>
</evidence>
<feature type="transmembrane region" description="Helical" evidence="3">
    <location>
        <begin position="93"/>
        <end position="113"/>
    </location>
</feature>
<dbReference type="AlphaFoldDB" id="A0A1H6F2C9"/>
<evidence type="ECO:0000256" key="2">
    <source>
        <dbReference type="ARBA" id="ARBA00022803"/>
    </source>
</evidence>
<dbReference type="Proteomes" id="UP000236724">
    <property type="component" value="Unassembled WGS sequence"/>
</dbReference>
<dbReference type="PANTHER" id="PTHR44227">
    <property type="match status" value="1"/>
</dbReference>
<protein>
    <recommendedName>
        <fullName evidence="6">Tetratricopeptide repeat protein</fullName>
    </recommendedName>
</protein>
<feature type="transmembrane region" description="Helical" evidence="3">
    <location>
        <begin position="125"/>
        <end position="146"/>
    </location>
</feature>
<evidence type="ECO:0000256" key="1">
    <source>
        <dbReference type="ARBA" id="ARBA00022737"/>
    </source>
</evidence>
<evidence type="ECO:0000313" key="4">
    <source>
        <dbReference type="EMBL" id="SEH04308.1"/>
    </source>
</evidence>